<feature type="transmembrane region" description="Helical" evidence="7">
    <location>
        <begin position="433"/>
        <end position="457"/>
    </location>
</feature>
<keyword evidence="6 7" id="KW-0472">Membrane</keyword>
<name>A0A835VB28_VANPL</name>
<evidence type="ECO:0000256" key="1">
    <source>
        <dbReference type="ARBA" id="ARBA00004141"/>
    </source>
</evidence>
<evidence type="ECO:0000256" key="2">
    <source>
        <dbReference type="ARBA" id="ARBA00010276"/>
    </source>
</evidence>
<keyword evidence="3" id="KW-0813">Transport</keyword>
<organism evidence="8 9">
    <name type="scientific">Vanilla planifolia</name>
    <name type="common">Vanilla</name>
    <dbReference type="NCBI Taxonomy" id="51239"/>
    <lineage>
        <taxon>Eukaryota</taxon>
        <taxon>Viridiplantae</taxon>
        <taxon>Streptophyta</taxon>
        <taxon>Embryophyta</taxon>
        <taxon>Tracheophyta</taxon>
        <taxon>Spermatophyta</taxon>
        <taxon>Magnoliopsida</taxon>
        <taxon>Liliopsida</taxon>
        <taxon>Asparagales</taxon>
        <taxon>Orchidaceae</taxon>
        <taxon>Vanilloideae</taxon>
        <taxon>Vanilleae</taxon>
        <taxon>Vanilla</taxon>
    </lineage>
</organism>
<dbReference type="InterPro" id="IPR045035">
    <property type="entry name" value="YSL-like"/>
</dbReference>
<feature type="transmembrane region" description="Helical" evidence="7">
    <location>
        <begin position="270"/>
        <end position="291"/>
    </location>
</feature>
<dbReference type="EMBL" id="JADCNM010000002">
    <property type="protein sequence ID" value="KAG0494154.1"/>
    <property type="molecule type" value="Genomic_DNA"/>
</dbReference>
<keyword evidence="4 7" id="KW-0812">Transmembrane</keyword>
<evidence type="ECO:0008006" key="10">
    <source>
        <dbReference type="Google" id="ProtNLM"/>
    </source>
</evidence>
<evidence type="ECO:0000256" key="4">
    <source>
        <dbReference type="ARBA" id="ARBA00022692"/>
    </source>
</evidence>
<feature type="transmembrane region" description="Helical" evidence="7">
    <location>
        <begin position="391"/>
        <end position="412"/>
    </location>
</feature>
<evidence type="ECO:0000313" key="9">
    <source>
        <dbReference type="Proteomes" id="UP000639772"/>
    </source>
</evidence>
<reference evidence="8 9" key="1">
    <citation type="journal article" date="2020" name="Nat. Food">
        <title>A phased Vanilla planifolia genome enables genetic improvement of flavour and production.</title>
        <authorList>
            <person name="Hasing T."/>
            <person name="Tang H."/>
            <person name="Brym M."/>
            <person name="Khazi F."/>
            <person name="Huang T."/>
            <person name="Chambers A.H."/>
        </authorList>
    </citation>
    <scope>NUCLEOTIDE SEQUENCE [LARGE SCALE GENOMIC DNA]</scope>
    <source>
        <tissue evidence="8">Leaf</tissue>
    </source>
</reference>
<sequence>MAAVGGGEGEARCRISDASSIEQLFECREVPTWGEQLTARAFVVSLVLGFFLSFIVMKLNLTTGIIPSFNVSAGLLGFFFVKTWTKILDKSGFLKQPFTRQENTVIQTCVVACSGIAFSGGFGSYILGMSKNVSTDFGEEDNELNTKDPQIGWMIAFLFTVSFIGLFSVVPLRKIMILSYKLTYPSGTATAHLINSFHTSQGALLAKRQVSFLFKSLGGSFLWSFFQWFYTGGSDCGFGSFPTFGLEAYKNRFYFDFSTTYIGVGMICPYMINVSLLLGSVISWGILWPYISTKKGVWYDSKLHDSSLQGLNGYKVFISIAMILGDGLFHFLAVLSRCSYDVYTKCSPSRDVSPFTDQPLYESTVTSFDDRRRAKVYRGIAALGVHGFSTLPRNCLSFCFAFFLAAMAINGIREVARHKKWRFHSYVPSAMGMAVPFYLGSYFTIDMCVGSLILLLWEKRDKRQADAFAPAVAAGLICGDGIWSLPASLLAIAKVKPPICMKFLSWSDNFKLEALISHPSASF</sequence>
<comment type="similarity">
    <text evidence="2">Belongs to the YSL (TC 2.A.67.2) family.</text>
</comment>
<evidence type="ECO:0000256" key="3">
    <source>
        <dbReference type="ARBA" id="ARBA00022448"/>
    </source>
</evidence>
<evidence type="ECO:0000256" key="5">
    <source>
        <dbReference type="ARBA" id="ARBA00022989"/>
    </source>
</evidence>
<evidence type="ECO:0000256" key="6">
    <source>
        <dbReference type="ARBA" id="ARBA00023136"/>
    </source>
</evidence>
<feature type="transmembrane region" description="Helical" evidence="7">
    <location>
        <begin position="105"/>
        <end position="127"/>
    </location>
</feature>
<dbReference type="Proteomes" id="UP000639772">
    <property type="component" value="Unassembled WGS sequence"/>
</dbReference>
<comment type="caution">
    <text evidence="8">The sequence shown here is derived from an EMBL/GenBank/DDBJ whole genome shotgun (WGS) entry which is preliminary data.</text>
</comment>
<evidence type="ECO:0000313" key="8">
    <source>
        <dbReference type="EMBL" id="KAG0494154.1"/>
    </source>
</evidence>
<dbReference type="GO" id="GO:0035673">
    <property type="term" value="F:oligopeptide transmembrane transporter activity"/>
    <property type="evidence" value="ECO:0007669"/>
    <property type="project" value="InterPro"/>
</dbReference>
<proteinExistence type="inferred from homology"/>
<accession>A0A835VB28</accession>
<feature type="transmembrane region" description="Helical" evidence="7">
    <location>
        <begin position="212"/>
        <end position="230"/>
    </location>
</feature>
<keyword evidence="5 7" id="KW-1133">Transmembrane helix</keyword>
<feature type="transmembrane region" description="Helical" evidence="7">
    <location>
        <begin position="469"/>
        <end position="493"/>
    </location>
</feature>
<feature type="transmembrane region" description="Helical" evidence="7">
    <location>
        <begin position="151"/>
        <end position="172"/>
    </location>
</feature>
<comment type="subcellular location">
    <subcellularLocation>
        <location evidence="1">Membrane</location>
        <topology evidence="1">Multi-pass membrane protein</topology>
    </subcellularLocation>
</comment>
<gene>
    <name evidence="8" type="ORF">HPP92_005148</name>
</gene>
<feature type="transmembrane region" description="Helical" evidence="7">
    <location>
        <begin position="312"/>
        <end position="335"/>
    </location>
</feature>
<feature type="transmembrane region" description="Helical" evidence="7">
    <location>
        <begin position="65"/>
        <end position="84"/>
    </location>
</feature>
<dbReference type="AlphaFoldDB" id="A0A835VB28"/>
<dbReference type="PANTHER" id="PTHR31645">
    <property type="entry name" value="OLIGOPEPTIDE TRANSPORTER YGL114W-RELATED"/>
    <property type="match status" value="1"/>
</dbReference>
<dbReference type="NCBIfam" id="TIGR00728">
    <property type="entry name" value="OPT_sfam"/>
    <property type="match status" value="1"/>
</dbReference>
<dbReference type="OrthoDB" id="627262at2759"/>
<evidence type="ECO:0000256" key="7">
    <source>
        <dbReference type="SAM" id="Phobius"/>
    </source>
</evidence>
<dbReference type="GO" id="GO:0016020">
    <property type="term" value="C:membrane"/>
    <property type="evidence" value="ECO:0007669"/>
    <property type="project" value="UniProtKB-SubCell"/>
</dbReference>
<protein>
    <recommendedName>
        <fullName evidence="10">Metal-nicotianamine transporter YSL7</fullName>
    </recommendedName>
</protein>
<dbReference type="Pfam" id="PF03169">
    <property type="entry name" value="OPT"/>
    <property type="match status" value="2"/>
</dbReference>
<dbReference type="PANTHER" id="PTHR31645:SF22">
    <property type="entry name" value="METAL-NICOTIANAMINE TRANSPORTER YSL7-RELATED"/>
    <property type="match status" value="1"/>
</dbReference>
<dbReference type="InterPro" id="IPR004813">
    <property type="entry name" value="OPT"/>
</dbReference>